<evidence type="ECO:0000256" key="1">
    <source>
        <dbReference type="SAM" id="MobiDB-lite"/>
    </source>
</evidence>
<sequence length="66" mass="6858">MIMFIAAACFASIWQPAFAAPEKQPVSTPTTKPPAAKKKPRPRPSGPIAVPQGPAAPPGVPIPYPN</sequence>
<name>A0A1L3SW69_9HYPH</name>
<evidence type="ECO:0000313" key="3">
    <source>
        <dbReference type="EMBL" id="APH73601.1"/>
    </source>
</evidence>
<feature type="compositionally biased region" description="Pro residues" evidence="1">
    <location>
        <begin position="54"/>
        <end position="66"/>
    </location>
</feature>
<dbReference type="EMBL" id="CP018171">
    <property type="protein sequence ID" value="APH73601.1"/>
    <property type="molecule type" value="Genomic_DNA"/>
</dbReference>
<feature type="chain" id="PRO_5012521222" evidence="2">
    <location>
        <begin position="20"/>
        <end position="66"/>
    </location>
</feature>
<organism evidence="3 4">
    <name type="scientific">Aquibium oceanicum</name>
    <dbReference type="NCBI Taxonomy" id="1670800"/>
    <lineage>
        <taxon>Bacteria</taxon>
        <taxon>Pseudomonadati</taxon>
        <taxon>Pseudomonadota</taxon>
        <taxon>Alphaproteobacteria</taxon>
        <taxon>Hyphomicrobiales</taxon>
        <taxon>Phyllobacteriaceae</taxon>
        <taxon>Aquibium</taxon>
    </lineage>
</organism>
<reference evidence="4" key="1">
    <citation type="submission" date="2016-11" db="EMBL/GenBank/DDBJ databases">
        <title>Mesorhizobium oceanicum sp. nov., isolated from deep seawater in South China Sea.</title>
        <authorList>
            <person name="Fu G.-Y."/>
        </authorList>
    </citation>
    <scope>NUCLEOTIDE SEQUENCE [LARGE SCALE GENOMIC DNA]</scope>
    <source>
        <strain evidence="4">B7</strain>
    </source>
</reference>
<protein>
    <submittedName>
        <fullName evidence="3">Uncharacterized protein</fullName>
    </submittedName>
</protein>
<accession>A0A1L3SW69</accession>
<feature type="region of interest" description="Disordered" evidence="1">
    <location>
        <begin position="20"/>
        <end position="66"/>
    </location>
</feature>
<keyword evidence="4" id="KW-1185">Reference proteome</keyword>
<keyword evidence="2" id="KW-0732">Signal</keyword>
<dbReference type="AlphaFoldDB" id="A0A1L3SW69"/>
<gene>
    <name evidence="3" type="ORF">BSQ44_21145</name>
</gene>
<proteinExistence type="predicted"/>
<dbReference type="KEGG" id="meso:BSQ44_21145"/>
<evidence type="ECO:0000313" key="4">
    <source>
        <dbReference type="Proteomes" id="UP000182840"/>
    </source>
</evidence>
<evidence type="ECO:0000256" key="2">
    <source>
        <dbReference type="SAM" id="SignalP"/>
    </source>
</evidence>
<dbReference type="Proteomes" id="UP000182840">
    <property type="component" value="Chromosome"/>
</dbReference>
<feature type="signal peptide" evidence="2">
    <location>
        <begin position="1"/>
        <end position="19"/>
    </location>
</feature>